<accession>A0A1I7TTZ6</accession>
<reference evidence="2" key="1">
    <citation type="submission" date="2016-11" db="UniProtKB">
        <authorList>
            <consortium name="WormBaseParasite"/>
        </authorList>
    </citation>
    <scope>IDENTIFICATION</scope>
</reference>
<dbReference type="AlphaFoldDB" id="A0A1I7TTZ6"/>
<name>A0A1I7TTZ6_9PELO</name>
<keyword evidence="1" id="KW-1185">Reference proteome</keyword>
<dbReference type="Proteomes" id="UP000095282">
    <property type="component" value="Unplaced"/>
</dbReference>
<evidence type="ECO:0000313" key="1">
    <source>
        <dbReference type="Proteomes" id="UP000095282"/>
    </source>
</evidence>
<sequence>MSERSVVSNSIQAYVLHEQERLFAVPKQQKPKKVKTSKARDSEYLPETLDERQWLEDDLLKFPINLTRKSFFLPVDPVSELDIFRRRMDYLMKRTILLENKVVFFGNREMTTKEWDREDLKMLTLLKKHDNVLQTSCEEYEKLTRKLDNEIRINPFRTPTVEPIKLRGKEKIARELMENTASNACVTDYIRLHFSFMELSSFRNKMCMLSSLPISIIAESLHEVEEDEIPTKEEMFNQILDVVMSRRTVLKDLHSHWPETLLKRGRPFLEMLIFDSSNRKLIKNHMYSYFTYREYHDFARRVYLLAEHLTNFVTAFRLGQIMSDLFPRETHEPFLPDYIIPHDVTKTKPINYSDLLELTKAKLTGCRYLCSYLFEEEVSEVLTVEQKHFVATLVLRCPQKQSRYYQITQQFLKDFLHLYEGLREQMLRRGLKYSKEEITLKLEADFFVLRLFYATTQNTRFNFADPLSRQQYNEEFKCMFANQKYIMENRDSWTVKGSDLIDEEKVMNFIQSNMKTKKMNNKHTVGEKVREYLAVERNRREELVLESMKFESEQENPVTPLGDHTPEYPKASSWPTLLKNARDALESTETVQAGPYVFRFHQRTNQPTFPWDVVQTTWIDYQQESTKSQKDLRRKMKKPNFKISDIHKFLHRMGL</sequence>
<organism evidence="1 2">
    <name type="scientific">Caenorhabditis tropicalis</name>
    <dbReference type="NCBI Taxonomy" id="1561998"/>
    <lineage>
        <taxon>Eukaryota</taxon>
        <taxon>Metazoa</taxon>
        <taxon>Ecdysozoa</taxon>
        <taxon>Nematoda</taxon>
        <taxon>Chromadorea</taxon>
        <taxon>Rhabditida</taxon>
        <taxon>Rhabditina</taxon>
        <taxon>Rhabditomorpha</taxon>
        <taxon>Rhabditoidea</taxon>
        <taxon>Rhabditidae</taxon>
        <taxon>Peloderinae</taxon>
        <taxon>Caenorhabditis</taxon>
    </lineage>
</organism>
<evidence type="ECO:0000313" key="2">
    <source>
        <dbReference type="WBParaSite" id="Csp11.Scaffold629.g11763.t1"/>
    </source>
</evidence>
<dbReference type="WBParaSite" id="Csp11.Scaffold629.g11763.t1">
    <property type="protein sequence ID" value="Csp11.Scaffold629.g11763.t1"/>
    <property type="gene ID" value="Csp11.Scaffold629.g11763"/>
</dbReference>
<protein>
    <submittedName>
        <fullName evidence="2">Dynein heavy chain 7, axonemal</fullName>
    </submittedName>
</protein>
<proteinExistence type="predicted"/>